<sequence length="78" mass="8599">MKHLNLSTTEFVCLKAIIALDPHASQISAHTAQMLTTARESVQSALYSHLSQHLSPMDAIARFGKLLMLLSIFLKLGH</sequence>
<keyword evidence="5" id="KW-1185">Reference proteome</keyword>
<dbReference type="Gene3D" id="1.10.565.10">
    <property type="entry name" value="Retinoid X Receptor"/>
    <property type="match status" value="1"/>
</dbReference>
<dbReference type="SUPFAM" id="SSF48508">
    <property type="entry name" value="Nuclear receptor ligand-binding domain"/>
    <property type="match status" value="1"/>
</dbReference>
<reference evidence="6" key="1">
    <citation type="submission" date="2022-11" db="UniProtKB">
        <authorList>
            <consortium name="WormBaseParasite"/>
        </authorList>
    </citation>
    <scope>IDENTIFICATION</scope>
</reference>
<organism evidence="5 6">
    <name type="scientific">Panagrolaimus superbus</name>
    <dbReference type="NCBI Taxonomy" id="310955"/>
    <lineage>
        <taxon>Eukaryota</taxon>
        <taxon>Metazoa</taxon>
        <taxon>Ecdysozoa</taxon>
        <taxon>Nematoda</taxon>
        <taxon>Chromadorea</taxon>
        <taxon>Rhabditida</taxon>
        <taxon>Tylenchina</taxon>
        <taxon>Panagrolaimomorpha</taxon>
        <taxon>Panagrolaimoidea</taxon>
        <taxon>Panagrolaimidae</taxon>
        <taxon>Panagrolaimus</taxon>
    </lineage>
</organism>
<dbReference type="Pfam" id="PF00104">
    <property type="entry name" value="Hormone_recep"/>
    <property type="match status" value="1"/>
</dbReference>
<keyword evidence="2" id="KW-0804">Transcription</keyword>
<evidence type="ECO:0000259" key="4">
    <source>
        <dbReference type="PROSITE" id="PS51843"/>
    </source>
</evidence>
<protein>
    <submittedName>
        <fullName evidence="6">NR LBD domain-containing protein</fullName>
    </submittedName>
</protein>
<dbReference type="WBParaSite" id="PSU_v2.g17354.t1">
    <property type="protein sequence ID" value="PSU_v2.g17354.t1"/>
    <property type="gene ID" value="PSU_v2.g17354"/>
</dbReference>
<evidence type="ECO:0000256" key="3">
    <source>
        <dbReference type="ARBA" id="ARBA00023170"/>
    </source>
</evidence>
<evidence type="ECO:0000256" key="2">
    <source>
        <dbReference type="ARBA" id="ARBA00023163"/>
    </source>
</evidence>
<dbReference type="PROSITE" id="PS51843">
    <property type="entry name" value="NR_LBD"/>
    <property type="match status" value="1"/>
</dbReference>
<evidence type="ECO:0000313" key="6">
    <source>
        <dbReference type="WBParaSite" id="PSU_v2.g17354.t1"/>
    </source>
</evidence>
<dbReference type="PANTHER" id="PTHR47519:SF5">
    <property type="entry name" value="NUCLEAR HORMONE RECEPTOR E75"/>
    <property type="match status" value="1"/>
</dbReference>
<dbReference type="InterPro" id="IPR000536">
    <property type="entry name" value="Nucl_hrmn_rcpt_lig-bd"/>
</dbReference>
<evidence type="ECO:0000313" key="5">
    <source>
        <dbReference type="Proteomes" id="UP000887577"/>
    </source>
</evidence>
<feature type="domain" description="NR LBD" evidence="4">
    <location>
        <begin position="1"/>
        <end position="78"/>
    </location>
</feature>
<dbReference type="InterPro" id="IPR052496">
    <property type="entry name" value="Orphan_Nuclear_Rcpt"/>
</dbReference>
<accession>A0A914YJ64</accession>
<name>A0A914YJ64_9BILA</name>
<dbReference type="PANTHER" id="PTHR47519">
    <property type="entry name" value="NUCLEAR HORMONE RECEPTOR FAMILY MEMBER NHR-31-RELATED"/>
    <property type="match status" value="1"/>
</dbReference>
<evidence type="ECO:0000256" key="1">
    <source>
        <dbReference type="ARBA" id="ARBA00023015"/>
    </source>
</evidence>
<keyword evidence="3" id="KW-0675">Receptor</keyword>
<proteinExistence type="predicted"/>
<dbReference type="AlphaFoldDB" id="A0A914YJ64"/>
<keyword evidence="1" id="KW-0805">Transcription regulation</keyword>
<dbReference type="InterPro" id="IPR035500">
    <property type="entry name" value="NHR-like_dom_sf"/>
</dbReference>
<dbReference type="Proteomes" id="UP000887577">
    <property type="component" value="Unplaced"/>
</dbReference>